<dbReference type="InterPro" id="IPR050516">
    <property type="entry name" value="Olfactory_GPCR"/>
</dbReference>
<evidence type="ECO:0000313" key="14">
    <source>
        <dbReference type="Proteomes" id="UP001732720"/>
    </source>
</evidence>
<keyword evidence="11" id="KW-0807">Transducer</keyword>
<dbReference type="Gene3D" id="1.20.1070.10">
    <property type="entry name" value="Rhodopsin 7-helix transmembrane proteins"/>
    <property type="match status" value="1"/>
</dbReference>
<dbReference type="OrthoDB" id="6151005at2759"/>
<keyword evidence="14" id="KW-1185">Reference proteome</keyword>
<evidence type="ECO:0000256" key="3">
    <source>
        <dbReference type="ARBA" id="ARBA00022475"/>
    </source>
</evidence>
<evidence type="ECO:0000259" key="13">
    <source>
        <dbReference type="PROSITE" id="PS50262"/>
    </source>
</evidence>
<dbReference type="InterPro" id="IPR017452">
    <property type="entry name" value="GPCR_Rhodpsn_7TM"/>
</dbReference>
<feature type="transmembrane region" description="Helical" evidence="12">
    <location>
        <begin position="30"/>
        <end position="53"/>
    </location>
</feature>
<feature type="domain" description="G-protein coupled receptors family 1 profile" evidence="13">
    <location>
        <begin position="46"/>
        <end position="295"/>
    </location>
</feature>
<dbReference type="Pfam" id="PF13853">
    <property type="entry name" value="7tm_4"/>
    <property type="match status" value="1"/>
</dbReference>
<keyword evidence="6" id="KW-0552">Olfaction</keyword>
<keyword evidence="3" id="KW-1003">Cell membrane</keyword>
<name>A0A8B7TN18_CASCN</name>
<sequence>MNQDFLKKANANIVTVVLLESFAEVWELRLLLSMLFLLMYLGTLLGNLIIITITTVHQSLNTPMFFFIRNLSILDMCYISVTVPNACINSISGNRETSVAGCATQIFLVPYFIYVEILFLTIMAQDHYVAICQPLHCPIIMNHKFCVQVTLASTLSGFVYAAVHAGNMFRLSFCQSSVVNQFFCDIPSLLRFSCSDTFSNKLLNLLSAMDIAGVCFTFIATSYFHIFSTVLKYPVKDEGGKAFSTCVPHILVVFVFLSSSAYVYLSHSELSEITEDMILSICYTIVPPFLNPIICSLRNKQIKEAVRKVILRMFYSGKL</sequence>
<feature type="transmembrane region" description="Helical" evidence="12">
    <location>
        <begin position="103"/>
        <end position="124"/>
    </location>
</feature>
<comment type="subcellular location">
    <subcellularLocation>
        <location evidence="2">Cell membrane</location>
        <topology evidence="2">Multi-pass membrane protein</topology>
    </subcellularLocation>
</comment>
<accession>A0A8B7TN18</accession>
<dbReference type="InterPro" id="IPR000725">
    <property type="entry name" value="Olfact_rcpt"/>
</dbReference>
<evidence type="ECO:0000256" key="1">
    <source>
        <dbReference type="ARBA" id="ARBA00002936"/>
    </source>
</evidence>
<protein>
    <submittedName>
        <fullName evidence="15">Olfactory receptor 14C36-like</fullName>
    </submittedName>
</protein>
<dbReference type="InterPro" id="IPR000276">
    <property type="entry name" value="GPCR_Rhodpsn"/>
</dbReference>
<feature type="transmembrane region" description="Helical" evidence="12">
    <location>
        <begin position="65"/>
        <end position="83"/>
    </location>
</feature>
<dbReference type="PRINTS" id="PR00237">
    <property type="entry name" value="GPCRRHODOPSN"/>
</dbReference>
<gene>
    <name evidence="15" type="primary">LOC109677623</name>
</gene>
<evidence type="ECO:0000256" key="9">
    <source>
        <dbReference type="ARBA" id="ARBA00023136"/>
    </source>
</evidence>
<evidence type="ECO:0000256" key="5">
    <source>
        <dbReference type="ARBA" id="ARBA00022692"/>
    </source>
</evidence>
<proteinExistence type="predicted"/>
<dbReference type="PRINTS" id="PR00245">
    <property type="entry name" value="OLFACTORYR"/>
</dbReference>
<dbReference type="RefSeq" id="XP_020009094.1">
    <property type="nucleotide sequence ID" value="XM_020153505.1"/>
</dbReference>
<evidence type="ECO:0000256" key="4">
    <source>
        <dbReference type="ARBA" id="ARBA00022606"/>
    </source>
</evidence>
<dbReference type="Proteomes" id="UP001732720">
    <property type="component" value="Chromosome 15"/>
</dbReference>
<feature type="transmembrane region" description="Helical" evidence="12">
    <location>
        <begin position="211"/>
        <end position="231"/>
    </location>
</feature>
<evidence type="ECO:0000256" key="11">
    <source>
        <dbReference type="ARBA" id="ARBA00023224"/>
    </source>
</evidence>
<dbReference type="GeneID" id="109677623"/>
<evidence type="ECO:0000256" key="2">
    <source>
        <dbReference type="ARBA" id="ARBA00004651"/>
    </source>
</evidence>
<keyword evidence="7 12" id="KW-1133">Transmembrane helix</keyword>
<keyword evidence="5 12" id="KW-0812">Transmembrane</keyword>
<feature type="transmembrane region" description="Helical" evidence="12">
    <location>
        <begin position="243"/>
        <end position="265"/>
    </location>
</feature>
<dbReference type="FunFam" id="1.20.1070.10:FF:000037">
    <property type="entry name" value="Olfactory receptor"/>
    <property type="match status" value="1"/>
</dbReference>
<dbReference type="KEGG" id="ccan:109677623"/>
<organism evidence="15">
    <name type="scientific">Castor canadensis</name>
    <name type="common">American beaver</name>
    <dbReference type="NCBI Taxonomy" id="51338"/>
    <lineage>
        <taxon>Eukaryota</taxon>
        <taxon>Metazoa</taxon>
        <taxon>Chordata</taxon>
        <taxon>Craniata</taxon>
        <taxon>Vertebrata</taxon>
        <taxon>Euteleostomi</taxon>
        <taxon>Mammalia</taxon>
        <taxon>Eutheria</taxon>
        <taxon>Euarchontoglires</taxon>
        <taxon>Glires</taxon>
        <taxon>Rodentia</taxon>
        <taxon>Castorimorpha</taxon>
        <taxon>Castoridae</taxon>
        <taxon>Castor</taxon>
    </lineage>
</organism>
<keyword evidence="4" id="KW-0716">Sensory transduction</keyword>
<dbReference type="GO" id="GO:0004930">
    <property type="term" value="F:G protein-coupled receptor activity"/>
    <property type="evidence" value="ECO:0007669"/>
    <property type="project" value="UniProtKB-KW"/>
</dbReference>
<dbReference type="PANTHER" id="PTHR26452">
    <property type="entry name" value="OLFACTORY RECEPTOR"/>
    <property type="match status" value="1"/>
</dbReference>
<evidence type="ECO:0000256" key="7">
    <source>
        <dbReference type="ARBA" id="ARBA00022989"/>
    </source>
</evidence>
<reference evidence="15" key="1">
    <citation type="submission" date="2025-08" db="UniProtKB">
        <authorList>
            <consortium name="RefSeq"/>
        </authorList>
    </citation>
    <scope>IDENTIFICATION</scope>
    <source>
        <tissue evidence="15">Leukocyte</tissue>
    </source>
</reference>
<keyword evidence="9 12" id="KW-0472">Membrane</keyword>
<dbReference type="RefSeq" id="XP_020009094.1">
    <property type="nucleotide sequence ID" value="XM_020153505.2"/>
</dbReference>
<dbReference type="GO" id="GO:0005886">
    <property type="term" value="C:plasma membrane"/>
    <property type="evidence" value="ECO:0007669"/>
    <property type="project" value="UniProtKB-SubCell"/>
</dbReference>
<evidence type="ECO:0000256" key="6">
    <source>
        <dbReference type="ARBA" id="ARBA00022725"/>
    </source>
</evidence>
<evidence type="ECO:0000313" key="15">
    <source>
        <dbReference type="RefSeq" id="XP_020009094.1"/>
    </source>
</evidence>
<evidence type="ECO:0000256" key="8">
    <source>
        <dbReference type="ARBA" id="ARBA00023040"/>
    </source>
</evidence>
<keyword evidence="10" id="KW-0675">Receptor</keyword>
<dbReference type="SUPFAM" id="SSF81321">
    <property type="entry name" value="Family A G protein-coupled receptor-like"/>
    <property type="match status" value="1"/>
</dbReference>
<dbReference type="AlphaFoldDB" id="A0A8B7TN18"/>
<feature type="transmembrane region" description="Helical" evidence="12">
    <location>
        <begin position="277"/>
        <end position="297"/>
    </location>
</feature>
<comment type="function">
    <text evidence="1">Odorant receptor.</text>
</comment>
<keyword evidence="8" id="KW-0297">G-protein coupled receptor</keyword>
<dbReference type="PROSITE" id="PS50262">
    <property type="entry name" value="G_PROTEIN_RECEP_F1_2"/>
    <property type="match status" value="1"/>
</dbReference>
<evidence type="ECO:0000256" key="10">
    <source>
        <dbReference type="ARBA" id="ARBA00023170"/>
    </source>
</evidence>
<dbReference type="GO" id="GO:0004984">
    <property type="term" value="F:olfactory receptor activity"/>
    <property type="evidence" value="ECO:0007669"/>
    <property type="project" value="InterPro"/>
</dbReference>
<evidence type="ECO:0000256" key="12">
    <source>
        <dbReference type="SAM" id="Phobius"/>
    </source>
</evidence>